<keyword evidence="4" id="KW-0238">DNA-binding</keyword>
<dbReference type="InterPro" id="IPR013249">
    <property type="entry name" value="RNA_pol_sigma70_r4_t2"/>
</dbReference>
<evidence type="ECO:0000259" key="7">
    <source>
        <dbReference type="Pfam" id="PF08281"/>
    </source>
</evidence>
<protein>
    <submittedName>
        <fullName evidence="8">RNA polymerase sigma factor</fullName>
    </submittedName>
</protein>
<feature type="domain" description="RNA polymerase sigma factor 70 region 4 type 2" evidence="7">
    <location>
        <begin position="133"/>
        <end position="184"/>
    </location>
</feature>
<dbReference type="SUPFAM" id="SSF88946">
    <property type="entry name" value="Sigma2 domain of RNA polymerase sigma factors"/>
    <property type="match status" value="1"/>
</dbReference>
<dbReference type="Pfam" id="PF04542">
    <property type="entry name" value="Sigma70_r2"/>
    <property type="match status" value="1"/>
</dbReference>
<dbReference type="NCBIfam" id="TIGR02937">
    <property type="entry name" value="sigma70-ECF"/>
    <property type="match status" value="1"/>
</dbReference>
<comment type="similarity">
    <text evidence="1">Belongs to the sigma-70 factor family. ECF subfamily.</text>
</comment>
<organism evidence="8 9">
    <name type="scientific">Lacrimispora defluvii</name>
    <dbReference type="NCBI Taxonomy" id="2719233"/>
    <lineage>
        <taxon>Bacteria</taxon>
        <taxon>Bacillati</taxon>
        <taxon>Bacillota</taxon>
        <taxon>Clostridia</taxon>
        <taxon>Lachnospirales</taxon>
        <taxon>Lachnospiraceae</taxon>
        <taxon>Lacrimispora</taxon>
    </lineage>
</organism>
<dbReference type="Proteomes" id="UP000539052">
    <property type="component" value="Unassembled WGS sequence"/>
</dbReference>
<dbReference type="Pfam" id="PF08281">
    <property type="entry name" value="Sigma70_r4_2"/>
    <property type="match status" value="1"/>
</dbReference>
<evidence type="ECO:0000256" key="1">
    <source>
        <dbReference type="ARBA" id="ARBA00010641"/>
    </source>
</evidence>
<name>A0ABX1VLS3_9FIRM</name>
<gene>
    <name evidence="8" type="ORF">G9470_03970</name>
</gene>
<proteinExistence type="inferred from homology"/>
<keyword evidence="3" id="KW-0731">Sigma factor</keyword>
<dbReference type="Gene3D" id="1.10.10.10">
    <property type="entry name" value="Winged helix-like DNA-binding domain superfamily/Winged helix DNA-binding domain"/>
    <property type="match status" value="1"/>
</dbReference>
<evidence type="ECO:0000256" key="5">
    <source>
        <dbReference type="ARBA" id="ARBA00023163"/>
    </source>
</evidence>
<evidence type="ECO:0000256" key="2">
    <source>
        <dbReference type="ARBA" id="ARBA00023015"/>
    </source>
</evidence>
<dbReference type="InterPro" id="IPR039425">
    <property type="entry name" value="RNA_pol_sigma-70-like"/>
</dbReference>
<dbReference type="PANTHER" id="PTHR43133">
    <property type="entry name" value="RNA POLYMERASE ECF-TYPE SIGMA FACTO"/>
    <property type="match status" value="1"/>
</dbReference>
<dbReference type="InterPro" id="IPR013325">
    <property type="entry name" value="RNA_pol_sigma_r2"/>
</dbReference>
<dbReference type="PANTHER" id="PTHR43133:SF52">
    <property type="entry name" value="ECF RNA POLYMERASE SIGMA FACTOR SIGL"/>
    <property type="match status" value="1"/>
</dbReference>
<dbReference type="InterPro" id="IPR036388">
    <property type="entry name" value="WH-like_DNA-bd_sf"/>
</dbReference>
<keyword evidence="9" id="KW-1185">Reference proteome</keyword>
<dbReference type="SUPFAM" id="SSF88659">
    <property type="entry name" value="Sigma3 and sigma4 domains of RNA polymerase sigma factors"/>
    <property type="match status" value="1"/>
</dbReference>
<dbReference type="InterPro" id="IPR013324">
    <property type="entry name" value="RNA_pol_sigma_r3/r4-like"/>
</dbReference>
<evidence type="ECO:0000259" key="6">
    <source>
        <dbReference type="Pfam" id="PF04542"/>
    </source>
</evidence>
<evidence type="ECO:0000313" key="9">
    <source>
        <dbReference type="Proteomes" id="UP000539052"/>
    </source>
</evidence>
<dbReference type="EMBL" id="JAAOXG010000005">
    <property type="protein sequence ID" value="NNJ28959.1"/>
    <property type="molecule type" value="Genomic_DNA"/>
</dbReference>
<dbReference type="InterPro" id="IPR014284">
    <property type="entry name" value="RNA_pol_sigma-70_dom"/>
</dbReference>
<feature type="domain" description="RNA polymerase sigma-70 region 2" evidence="6">
    <location>
        <begin position="39"/>
        <end position="105"/>
    </location>
</feature>
<evidence type="ECO:0000256" key="4">
    <source>
        <dbReference type="ARBA" id="ARBA00023125"/>
    </source>
</evidence>
<dbReference type="InterPro" id="IPR007627">
    <property type="entry name" value="RNA_pol_sigma70_r2"/>
</dbReference>
<keyword evidence="5" id="KW-0804">Transcription</keyword>
<evidence type="ECO:0000313" key="8">
    <source>
        <dbReference type="EMBL" id="NNJ28959.1"/>
    </source>
</evidence>
<dbReference type="Gene3D" id="1.10.1740.10">
    <property type="match status" value="1"/>
</dbReference>
<sequence>MRVKLNIYYFPVTKLCFSGYIGKNKRLEAAALNDIERAYTQHAKDVYRYLLSLSHNEDLAEDLTQETFFRAIRTMSNYDGSCKLSVWLCQIAKHIWYQWLEKHSRFKQVEFNDDMPGYESPERSTLLRMEKTALYKAIHSLPEPMRELVHMRLTGEFTFAEIGEILGKNENWARTMYYRSKQKIMKEMEKLT</sequence>
<evidence type="ECO:0000256" key="3">
    <source>
        <dbReference type="ARBA" id="ARBA00023082"/>
    </source>
</evidence>
<comment type="caution">
    <text evidence="8">The sequence shown here is derived from an EMBL/GenBank/DDBJ whole genome shotgun (WGS) entry which is preliminary data.</text>
</comment>
<keyword evidence="2" id="KW-0805">Transcription regulation</keyword>
<reference evidence="8 9" key="1">
    <citation type="submission" date="2020-03" db="EMBL/GenBank/DDBJ databases">
        <title>Genome Sequence of industrial isolate, B5A.</title>
        <authorList>
            <person name="Sharma S."/>
            <person name="Patil P.B."/>
            <person name="Korpole S."/>
        </authorList>
    </citation>
    <scope>NUCLEOTIDE SEQUENCE [LARGE SCALE GENOMIC DNA]</scope>
    <source>
        <strain evidence="8 9">PI-S10-B5A</strain>
    </source>
</reference>
<accession>A0ABX1VLS3</accession>